<evidence type="ECO:0000313" key="3">
    <source>
        <dbReference type="Proteomes" id="UP000053789"/>
    </source>
</evidence>
<sequence>MHRRLHSRGTDLMKSLESPKSMTRCDPCNPNSKLHDLLEEVARPSSPQIHAFFEFWDLPIDVYEFQRPQTPQGRPVKQTGYSIGSQQAMAGTTSSHPMSTMITPSSVLTLLSTATMTQDEYDFVSRQALPAALEHNASQSSIHSGENHWLEQVSSQNIDNWDEALWSNGVQAECPAIGTGFGMIGHHTKDTNGESQPQIEYQEEQCWIDTLNSLTTSASAMFQYPISPQDLPYPGFPPEWQNAPTDSFVFNEENISRLKHGAHSALKKTLQPRHAK</sequence>
<evidence type="ECO:0000256" key="1">
    <source>
        <dbReference type="SAM" id="MobiDB-lite"/>
    </source>
</evidence>
<keyword evidence="3" id="KW-1185">Reference proteome</keyword>
<proteinExistence type="predicted"/>
<gene>
    <name evidence="2" type="ORF">Z519_12790</name>
</gene>
<dbReference type="HOGENOM" id="CLU_1008329_0_0_1"/>
<dbReference type="RefSeq" id="XP_016613275.1">
    <property type="nucleotide sequence ID" value="XM_016770495.1"/>
</dbReference>
<reference evidence="2" key="1">
    <citation type="submission" date="2015-01" db="EMBL/GenBank/DDBJ databases">
        <title>The Genome Sequence of Cladophialophora bantiana CBS 173.52.</title>
        <authorList>
            <consortium name="The Broad Institute Genomics Platform"/>
            <person name="Cuomo C."/>
            <person name="de Hoog S."/>
            <person name="Gorbushina A."/>
            <person name="Stielow B."/>
            <person name="Teixiera M."/>
            <person name="Abouelleil A."/>
            <person name="Chapman S.B."/>
            <person name="Priest M."/>
            <person name="Young S.K."/>
            <person name="Wortman J."/>
            <person name="Nusbaum C."/>
            <person name="Birren B."/>
        </authorList>
    </citation>
    <scope>NUCLEOTIDE SEQUENCE [LARGE SCALE GENOMIC DNA]</scope>
    <source>
        <strain evidence="2">CBS 173.52</strain>
    </source>
</reference>
<dbReference type="EMBL" id="KN847015">
    <property type="protein sequence ID" value="KIW86606.1"/>
    <property type="molecule type" value="Genomic_DNA"/>
</dbReference>
<name>A0A0D2E917_CLAB1</name>
<dbReference type="OrthoDB" id="10361116at2759"/>
<dbReference type="AlphaFoldDB" id="A0A0D2E917"/>
<dbReference type="Proteomes" id="UP000053789">
    <property type="component" value="Unassembled WGS sequence"/>
</dbReference>
<accession>A0A0D2E917</accession>
<dbReference type="VEuPathDB" id="FungiDB:Z519_12790"/>
<organism evidence="2 3">
    <name type="scientific">Cladophialophora bantiana (strain ATCC 10958 / CBS 173.52 / CDC B-1940 / NIH 8579)</name>
    <name type="common">Xylohypha bantiana</name>
    <dbReference type="NCBI Taxonomy" id="1442370"/>
    <lineage>
        <taxon>Eukaryota</taxon>
        <taxon>Fungi</taxon>
        <taxon>Dikarya</taxon>
        <taxon>Ascomycota</taxon>
        <taxon>Pezizomycotina</taxon>
        <taxon>Eurotiomycetes</taxon>
        <taxon>Chaetothyriomycetidae</taxon>
        <taxon>Chaetothyriales</taxon>
        <taxon>Herpotrichiellaceae</taxon>
        <taxon>Cladophialophora</taxon>
    </lineage>
</organism>
<protein>
    <submittedName>
        <fullName evidence="2">Uncharacterized protein</fullName>
    </submittedName>
</protein>
<feature type="region of interest" description="Disordered" evidence="1">
    <location>
        <begin position="1"/>
        <end position="27"/>
    </location>
</feature>
<evidence type="ECO:0000313" key="2">
    <source>
        <dbReference type="EMBL" id="KIW86606.1"/>
    </source>
</evidence>
<dbReference type="GeneID" id="27705718"/>